<evidence type="ECO:0000313" key="6">
    <source>
        <dbReference type="EMBL" id="GAA4819958.1"/>
    </source>
</evidence>
<dbReference type="RefSeq" id="WP_200173625.1">
    <property type="nucleotide sequence ID" value="NZ_BAABKQ010000001.1"/>
</dbReference>
<dbReference type="PANTHER" id="PTHR43309:SF3">
    <property type="entry name" value="5-OXOPROLINASE SUBUNIT C"/>
    <property type="match status" value="1"/>
</dbReference>
<name>A0ABP9CWZ1_9ACTN</name>
<evidence type="ECO:0000256" key="1">
    <source>
        <dbReference type="ARBA" id="ARBA00022741"/>
    </source>
</evidence>
<dbReference type="Gene3D" id="2.40.100.10">
    <property type="entry name" value="Cyclophilin-like"/>
    <property type="match status" value="1"/>
</dbReference>
<organism evidence="6 7">
    <name type="scientific">Tomitella cavernea</name>
    <dbReference type="NCBI Taxonomy" id="1387982"/>
    <lineage>
        <taxon>Bacteria</taxon>
        <taxon>Bacillati</taxon>
        <taxon>Actinomycetota</taxon>
        <taxon>Actinomycetes</taxon>
        <taxon>Mycobacteriales</taxon>
        <taxon>Tomitella</taxon>
    </lineage>
</organism>
<dbReference type="Proteomes" id="UP001500839">
    <property type="component" value="Unassembled WGS sequence"/>
</dbReference>
<dbReference type="SUPFAM" id="SSF50891">
    <property type="entry name" value="Cyclophilin-like"/>
    <property type="match status" value="1"/>
</dbReference>
<keyword evidence="1" id="KW-0547">Nucleotide-binding</keyword>
<evidence type="ECO:0000313" key="7">
    <source>
        <dbReference type="Proteomes" id="UP001500839"/>
    </source>
</evidence>
<keyword evidence="7" id="KW-1185">Reference proteome</keyword>
<dbReference type="InterPro" id="IPR003778">
    <property type="entry name" value="CT_A_B"/>
</dbReference>
<evidence type="ECO:0000259" key="5">
    <source>
        <dbReference type="SMART" id="SM00797"/>
    </source>
</evidence>
<reference evidence="7" key="1">
    <citation type="journal article" date="2019" name="Int. J. Syst. Evol. Microbiol.">
        <title>The Global Catalogue of Microorganisms (GCM) 10K type strain sequencing project: providing services to taxonomists for standard genome sequencing and annotation.</title>
        <authorList>
            <consortium name="The Broad Institute Genomics Platform"/>
            <consortium name="The Broad Institute Genome Sequencing Center for Infectious Disease"/>
            <person name="Wu L."/>
            <person name="Ma J."/>
        </authorList>
    </citation>
    <scope>NUCLEOTIDE SEQUENCE [LARGE SCALE GENOMIC DNA]</scope>
    <source>
        <strain evidence="7">JCM 18542</strain>
    </source>
</reference>
<dbReference type="InterPro" id="IPR029000">
    <property type="entry name" value="Cyclophilin-like_dom_sf"/>
</dbReference>
<sequence length="303" mass="30741">MSGTALPGRLEVLDPGPMTTVQDGGRPGRGALGVGLSGAADRGAMAAANRLVGNDEGAAVLETTLGGLAVRARRAAIVAVTGPVTTVDVDGSPAGSHCRVLLHAGQVLSVAAPPHGLRNYLAVRGAVVEIHGTDGAVHRAELGSLATDLLSGLGPPVLRAGDALVTGRPAAALPATDLVPPDSAAHTAPVRLPIVWGPRDDWFTAGARRLLAAREWTVMPDTDRVGARLHGPEGLRRARRGEPASEPMVTGALQVPADGLPVLFLADHPVTGGYPVIAVVRRAALDAAAQLRPGDRVVFTAAG</sequence>
<evidence type="ECO:0000256" key="4">
    <source>
        <dbReference type="SAM" id="MobiDB-lite"/>
    </source>
</evidence>
<dbReference type="EMBL" id="BAABKQ010000001">
    <property type="protein sequence ID" value="GAA4819958.1"/>
    <property type="molecule type" value="Genomic_DNA"/>
</dbReference>
<dbReference type="SMART" id="SM00797">
    <property type="entry name" value="AHS2"/>
    <property type="match status" value="1"/>
</dbReference>
<protein>
    <submittedName>
        <fullName evidence="6">Biotin-dependent carboxyltransferase family protein</fullName>
    </submittedName>
</protein>
<comment type="caution">
    <text evidence="6">The sequence shown here is derived from an EMBL/GenBank/DDBJ whole genome shotgun (WGS) entry which is preliminary data.</text>
</comment>
<gene>
    <name evidence="6" type="ORF">GCM10023353_29590</name>
</gene>
<accession>A0ABP9CWZ1</accession>
<dbReference type="PANTHER" id="PTHR43309">
    <property type="entry name" value="5-OXOPROLINASE SUBUNIT C"/>
    <property type="match status" value="1"/>
</dbReference>
<dbReference type="Pfam" id="PF02626">
    <property type="entry name" value="CT_A_B"/>
    <property type="match status" value="1"/>
</dbReference>
<keyword evidence="2" id="KW-0378">Hydrolase</keyword>
<feature type="region of interest" description="Disordered" evidence="4">
    <location>
        <begin position="1"/>
        <end position="28"/>
    </location>
</feature>
<proteinExistence type="predicted"/>
<dbReference type="InterPro" id="IPR052708">
    <property type="entry name" value="PxpC"/>
</dbReference>
<keyword evidence="3" id="KW-0067">ATP-binding</keyword>
<feature type="domain" description="Carboxyltransferase" evidence="5">
    <location>
        <begin position="31"/>
        <end position="303"/>
    </location>
</feature>
<evidence type="ECO:0000256" key="3">
    <source>
        <dbReference type="ARBA" id="ARBA00022840"/>
    </source>
</evidence>
<evidence type="ECO:0000256" key="2">
    <source>
        <dbReference type="ARBA" id="ARBA00022801"/>
    </source>
</evidence>